<dbReference type="VEuPathDB" id="FungiDB:M747DRAFT_343817"/>
<accession>A0A505IIS8</accession>
<dbReference type="Proteomes" id="UP000197666">
    <property type="component" value="Unassembled WGS sequence"/>
</dbReference>
<gene>
    <name evidence="3" type="ORF">CAN33_0049675</name>
</gene>
<feature type="compositionally biased region" description="Low complexity" evidence="1">
    <location>
        <begin position="1"/>
        <end position="15"/>
    </location>
</feature>
<dbReference type="VEuPathDB" id="FungiDB:ASPNIDRAFT2_36069"/>
<feature type="compositionally biased region" description="Low complexity" evidence="1">
    <location>
        <begin position="36"/>
        <end position="50"/>
    </location>
</feature>
<dbReference type="EMBL" id="NKJJ02000004">
    <property type="protein sequence ID" value="TPR11630.1"/>
    <property type="molecule type" value="Genomic_DNA"/>
</dbReference>
<dbReference type="VEuPathDB" id="FungiDB:ATCC64974_18530"/>
<organism evidence="3 4">
    <name type="scientific">Aspergillus niger</name>
    <dbReference type="NCBI Taxonomy" id="5061"/>
    <lineage>
        <taxon>Eukaryota</taxon>
        <taxon>Fungi</taxon>
        <taxon>Dikarya</taxon>
        <taxon>Ascomycota</taxon>
        <taxon>Pezizomycotina</taxon>
        <taxon>Eurotiomycetes</taxon>
        <taxon>Eurotiomycetidae</taxon>
        <taxon>Eurotiales</taxon>
        <taxon>Aspergillaceae</taxon>
        <taxon>Aspergillus</taxon>
        <taxon>Aspergillus subgen. Circumdati</taxon>
    </lineage>
</organism>
<feature type="region of interest" description="Disordered" evidence="1">
    <location>
        <begin position="1"/>
        <end position="50"/>
    </location>
</feature>
<feature type="region of interest" description="Disordered" evidence="1">
    <location>
        <begin position="107"/>
        <end position="136"/>
    </location>
</feature>
<feature type="region of interest" description="Disordered" evidence="1">
    <location>
        <begin position="160"/>
        <end position="194"/>
    </location>
</feature>
<proteinExistence type="predicted"/>
<name>A0A505IIS8_ASPNG</name>
<dbReference type="Pfam" id="PF22980">
    <property type="entry name" value="Myb_DNA-bind_8"/>
    <property type="match status" value="1"/>
</dbReference>
<comment type="caution">
    <text evidence="3">The sequence shown here is derived from an EMBL/GenBank/DDBJ whole genome shotgun (WGS) entry which is preliminary data.</text>
</comment>
<dbReference type="AlphaFoldDB" id="A0A505IIS8"/>
<sequence>MESRSPTPTKTTVKPSASGTMKPDLPMDHQAENDFASPTNPSSATSTASNYRRTKSIMSVDEPAVKFLYTIMKQLDLRTIDWALVASQLNISNGHAARMRYSRLKGQLENQGSSQKVARPKRAETRRAARASSSRARTTIVPVTSYPDFEPLVPIKEEVKEESYDDTMFEPEDEEKRLDEVKDEPVDKGKGVDREIKEELSEKKSEITVIED</sequence>
<evidence type="ECO:0000256" key="1">
    <source>
        <dbReference type="SAM" id="MobiDB-lite"/>
    </source>
</evidence>
<feature type="domain" description="Myb-like DNA-binding" evidence="2">
    <location>
        <begin position="61"/>
        <end position="109"/>
    </location>
</feature>
<protein>
    <submittedName>
        <fullName evidence="3">Tubulin alpha-1 chain</fullName>
    </submittedName>
</protein>
<dbReference type="VEuPathDB" id="FungiDB:An01g06020"/>
<dbReference type="InterPro" id="IPR054505">
    <property type="entry name" value="Myb_DNA-bind_8"/>
</dbReference>
<evidence type="ECO:0000313" key="4">
    <source>
        <dbReference type="Proteomes" id="UP000197666"/>
    </source>
</evidence>
<evidence type="ECO:0000259" key="2">
    <source>
        <dbReference type="Pfam" id="PF22980"/>
    </source>
</evidence>
<evidence type="ECO:0000313" key="3">
    <source>
        <dbReference type="EMBL" id="TPR11630.1"/>
    </source>
</evidence>
<reference evidence="4" key="1">
    <citation type="submission" date="2018-10" db="EMBL/GenBank/DDBJ databases">
        <title>FDA dAtabase for Regulatory Grade micrObial Sequences (FDA-ARGOS): Supporting development and validation of Infectious Disease Dx tests.</title>
        <authorList>
            <person name="Kerrigan L."/>
            <person name="Tallon L."/>
            <person name="Sadzewicz L."/>
            <person name="Sengamalay N."/>
            <person name="Ott S."/>
            <person name="Godinez A."/>
            <person name="Nagaraj S."/>
            <person name="Vavikolanu K."/>
            <person name="Nadendla S."/>
            <person name="George J."/>
            <person name="Sichtig H."/>
        </authorList>
    </citation>
    <scope>NUCLEOTIDE SEQUENCE [LARGE SCALE GENOMIC DNA]</scope>
    <source>
        <strain evidence="4">FDAARGOS_311</strain>
    </source>
</reference>
<feature type="compositionally biased region" description="Basic and acidic residues" evidence="1">
    <location>
        <begin position="174"/>
        <end position="194"/>
    </location>
</feature>
<feature type="compositionally biased region" description="Acidic residues" evidence="1">
    <location>
        <begin position="163"/>
        <end position="173"/>
    </location>
</feature>